<dbReference type="EMBL" id="SLXO01000008">
    <property type="protein sequence ID" value="TCP32905.1"/>
    <property type="molecule type" value="Genomic_DNA"/>
</dbReference>
<dbReference type="Gene3D" id="2.40.37.10">
    <property type="entry name" value="Lyase, Ornithine Decarboxylase, Chain A, domain 1"/>
    <property type="match status" value="1"/>
</dbReference>
<dbReference type="InterPro" id="IPR009006">
    <property type="entry name" value="Ala_racemase/Decarboxylase_C"/>
</dbReference>
<dbReference type="PROSITE" id="PS00879">
    <property type="entry name" value="ODR_DC_2_2"/>
    <property type="match status" value="1"/>
</dbReference>
<organism evidence="7 8">
    <name type="scientific">Rhodothalassium salexigens DSM 2132</name>
    <dbReference type="NCBI Taxonomy" id="1188247"/>
    <lineage>
        <taxon>Bacteria</taxon>
        <taxon>Pseudomonadati</taxon>
        <taxon>Pseudomonadota</taxon>
        <taxon>Alphaproteobacteria</taxon>
        <taxon>Rhodothalassiales</taxon>
        <taxon>Rhodothalassiaceae</taxon>
        <taxon>Rhodothalassium</taxon>
    </lineage>
</organism>
<keyword evidence="2 3" id="KW-0663">Pyridoxal phosphate</keyword>
<dbReference type="Pfam" id="PF02784">
    <property type="entry name" value="Orn_Arg_deC_N"/>
    <property type="match status" value="1"/>
</dbReference>
<sequence length="415" mass="43837">MTEPLADGARPHPAFDRWQSADGRLVINGWDVERLAARVGATPFYAYDRAKISARVDHLRDLLPDAVRLHYAVKANPMPAVVHHLAGLVDGFDVASADEMQTALDTGFEPLSVGFAGPGKTDAELAQAAAAGIVVELESVGEMQRLARAAQTLGCRAPVAVRVNPDFKVRGSGMHMGGGASQFGVDAEAVPALFEAMADLPLDFRGFHIFAGSQNLSVDALIQAERAVADTALMLAEHAPAPVRHLNIGGGFGIPYFPKDRPLDTGPLKAALADIVGDLTARLPEAHVIVELGRYLVGEAGVYIARVIDKKASRGQTYLVTDGGLHHQLAATGNFGQGIRRNYPLAIANRFDAPADAPAQVVGCLCTPIDLLGDKVALPEAQVGDLVAIFQSGAYGPSASPKDFLSHPHPREVLV</sequence>
<dbReference type="InterPro" id="IPR000183">
    <property type="entry name" value="Orn/DAP/Arg_de-COase"/>
</dbReference>
<dbReference type="GO" id="GO:0009089">
    <property type="term" value="P:lysine biosynthetic process via diaminopimelate"/>
    <property type="evidence" value="ECO:0007669"/>
    <property type="project" value="TreeGrafter"/>
</dbReference>
<dbReference type="InterPro" id="IPR029066">
    <property type="entry name" value="PLP-binding_barrel"/>
</dbReference>
<keyword evidence="8" id="KW-1185">Reference proteome</keyword>
<evidence type="ECO:0000256" key="1">
    <source>
        <dbReference type="ARBA" id="ARBA00001933"/>
    </source>
</evidence>
<comment type="caution">
    <text evidence="7">The sequence shown here is derived from an EMBL/GenBank/DDBJ whole genome shotgun (WGS) entry which is preliminary data.</text>
</comment>
<dbReference type="SUPFAM" id="SSF50621">
    <property type="entry name" value="Alanine racemase C-terminal domain-like"/>
    <property type="match status" value="1"/>
</dbReference>
<evidence type="ECO:0000313" key="7">
    <source>
        <dbReference type="EMBL" id="TCP32905.1"/>
    </source>
</evidence>
<dbReference type="OrthoDB" id="9802241at2"/>
<dbReference type="RefSeq" id="WP_132708845.1">
    <property type="nucleotide sequence ID" value="NZ_JACIGF010000008.1"/>
</dbReference>
<dbReference type="InterPro" id="IPR022643">
    <property type="entry name" value="De-COase2_C"/>
</dbReference>
<dbReference type="InterPro" id="IPR017530">
    <property type="entry name" value="DCO2ase_PEP1"/>
</dbReference>
<dbReference type="SUPFAM" id="SSF51419">
    <property type="entry name" value="PLP-binding barrel"/>
    <property type="match status" value="1"/>
</dbReference>
<dbReference type="Pfam" id="PF00278">
    <property type="entry name" value="Orn_DAP_Arg_deC"/>
    <property type="match status" value="1"/>
</dbReference>
<comment type="cofactor">
    <cofactor evidence="1 3">
        <name>pyridoxal 5'-phosphate</name>
        <dbReference type="ChEBI" id="CHEBI:597326"/>
    </cofactor>
</comment>
<reference evidence="7 8" key="1">
    <citation type="submission" date="2019-03" db="EMBL/GenBank/DDBJ databases">
        <title>Genomic Encyclopedia of Type Strains, Phase IV (KMG-IV): sequencing the most valuable type-strain genomes for metagenomic binning, comparative biology and taxonomic classification.</title>
        <authorList>
            <person name="Goeker M."/>
        </authorList>
    </citation>
    <scope>NUCLEOTIDE SEQUENCE [LARGE SCALE GENOMIC DNA]</scope>
    <source>
        <strain evidence="7 8">DSM 2132</strain>
    </source>
</reference>
<comment type="similarity">
    <text evidence="4">Belongs to the Orn/Lys/Arg decarboxylase class-II family.</text>
</comment>
<name>A0A4R2PG28_RHOSA</name>
<evidence type="ECO:0000256" key="3">
    <source>
        <dbReference type="PIRSR" id="PIRSR600183-50"/>
    </source>
</evidence>
<evidence type="ECO:0000313" key="8">
    <source>
        <dbReference type="Proteomes" id="UP000295399"/>
    </source>
</evidence>
<gene>
    <name evidence="7" type="ORF">EV659_1084</name>
</gene>
<dbReference type="InterPro" id="IPR022644">
    <property type="entry name" value="De-COase2_N"/>
</dbReference>
<accession>A0A4R2PG28</accession>
<dbReference type="PANTHER" id="PTHR43727:SF2">
    <property type="entry name" value="GROUP IV DECARBOXYLASE"/>
    <property type="match status" value="1"/>
</dbReference>
<proteinExistence type="inferred from homology"/>
<dbReference type="CDD" id="cd06839">
    <property type="entry name" value="PLPDE_III_Btrk_like"/>
    <property type="match status" value="1"/>
</dbReference>
<feature type="domain" description="Orn/DAP/Arg decarboxylase 2 C-terminal" evidence="5">
    <location>
        <begin position="44"/>
        <end position="393"/>
    </location>
</feature>
<evidence type="ECO:0000259" key="5">
    <source>
        <dbReference type="Pfam" id="PF00278"/>
    </source>
</evidence>
<dbReference type="Proteomes" id="UP000295399">
    <property type="component" value="Unassembled WGS sequence"/>
</dbReference>
<dbReference type="InterPro" id="IPR022657">
    <property type="entry name" value="De-COase2_CS"/>
</dbReference>
<protein>
    <submittedName>
        <fullName evidence="7">Diaminopimelate decarboxylase</fullName>
    </submittedName>
</protein>
<feature type="domain" description="Orn/DAP/Arg decarboxylase 2 N-terminal" evidence="6">
    <location>
        <begin position="50"/>
        <end position="297"/>
    </location>
</feature>
<dbReference type="AlphaFoldDB" id="A0A4R2PG28"/>
<dbReference type="GO" id="GO:0008836">
    <property type="term" value="F:diaminopimelate decarboxylase activity"/>
    <property type="evidence" value="ECO:0007669"/>
    <property type="project" value="TreeGrafter"/>
</dbReference>
<feature type="modified residue" description="N6-(pyridoxal phosphate)lysine" evidence="3">
    <location>
        <position position="74"/>
    </location>
</feature>
<dbReference type="PRINTS" id="PR01179">
    <property type="entry name" value="ODADCRBXLASE"/>
</dbReference>
<dbReference type="Gene3D" id="3.20.20.10">
    <property type="entry name" value="Alanine racemase"/>
    <property type="match status" value="1"/>
</dbReference>
<evidence type="ECO:0000256" key="2">
    <source>
        <dbReference type="ARBA" id="ARBA00022898"/>
    </source>
</evidence>
<evidence type="ECO:0000256" key="4">
    <source>
        <dbReference type="RuleBase" id="RU003737"/>
    </source>
</evidence>
<dbReference type="PANTHER" id="PTHR43727">
    <property type="entry name" value="DIAMINOPIMELATE DECARBOXYLASE"/>
    <property type="match status" value="1"/>
</dbReference>
<evidence type="ECO:0000259" key="6">
    <source>
        <dbReference type="Pfam" id="PF02784"/>
    </source>
</evidence>
<dbReference type="InParanoid" id="A0A4R2PG28"/>
<dbReference type="NCBIfam" id="TIGR03099">
    <property type="entry name" value="dCO2ase_PEP1"/>
    <property type="match status" value="1"/>
</dbReference>
<feature type="active site" description="Proton donor" evidence="3">
    <location>
        <position position="366"/>
    </location>
</feature>